<protein>
    <submittedName>
        <fullName evidence="1">Uncharacterized protein</fullName>
    </submittedName>
</protein>
<proteinExistence type="predicted"/>
<dbReference type="AlphaFoldDB" id="A0A4U9Y0A2"/>
<name>A0A4U9Y0A2_STRMT</name>
<accession>A0A4U9Y0A2</accession>
<dbReference type="RefSeq" id="WP_143951959.1">
    <property type="nucleotide sequence ID" value="NZ_CABEHV010000004.1"/>
</dbReference>
<evidence type="ECO:0000313" key="2">
    <source>
        <dbReference type="Proteomes" id="UP000387692"/>
    </source>
</evidence>
<dbReference type="EMBL" id="CABEHV010000004">
    <property type="protein sequence ID" value="VTS19464.1"/>
    <property type="molecule type" value="Genomic_DNA"/>
</dbReference>
<gene>
    <name evidence="1" type="ORF">NCTC11189_00280</name>
</gene>
<evidence type="ECO:0000313" key="1">
    <source>
        <dbReference type="EMBL" id="VTS19464.1"/>
    </source>
</evidence>
<dbReference type="Proteomes" id="UP000387692">
    <property type="component" value="Unassembled WGS sequence"/>
</dbReference>
<organism evidence="1 2">
    <name type="scientific">Streptococcus mitis</name>
    <dbReference type="NCBI Taxonomy" id="28037"/>
    <lineage>
        <taxon>Bacteria</taxon>
        <taxon>Bacillati</taxon>
        <taxon>Bacillota</taxon>
        <taxon>Bacilli</taxon>
        <taxon>Lactobacillales</taxon>
        <taxon>Streptococcaceae</taxon>
        <taxon>Streptococcus</taxon>
        <taxon>Streptococcus mitis group</taxon>
    </lineage>
</organism>
<reference evidence="1 2" key="1">
    <citation type="submission" date="2019-05" db="EMBL/GenBank/DDBJ databases">
        <authorList>
            <consortium name="Pathogen Informatics"/>
        </authorList>
    </citation>
    <scope>NUCLEOTIDE SEQUENCE [LARGE SCALE GENOMIC DNA]</scope>
    <source>
        <strain evidence="1 2">NCTC11189</strain>
    </source>
</reference>
<sequence>MKDRIRIMLGNQEIVKRYIGDRLVWSGGGEILLTIEPSGSSGYKATISFYLPNTLIIPNNFDYKQIKSMQADDKPPLSLPGISYLYNDGNFFEITLVGDDSIGGKIEKYTKKAKIIKFLR</sequence>